<evidence type="ECO:0000313" key="1">
    <source>
        <dbReference type="Proteomes" id="UP000095286"/>
    </source>
</evidence>
<accession>A0AC35UIM8</accession>
<proteinExistence type="predicted"/>
<reference evidence="2" key="1">
    <citation type="submission" date="2016-11" db="UniProtKB">
        <authorList>
            <consortium name="WormBaseParasite"/>
        </authorList>
    </citation>
    <scope>IDENTIFICATION</scope>
    <source>
        <strain evidence="2">KR3021</strain>
    </source>
</reference>
<dbReference type="WBParaSite" id="RSKR_0001158000.1">
    <property type="protein sequence ID" value="RSKR_0001158000.1"/>
    <property type="gene ID" value="RSKR_0001158000"/>
</dbReference>
<dbReference type="Proteomes" id="UP000095286">
    <property type="component" value="Unplaced"/>
</dbReference>
<sequence>MAPGFACVPMNELGNVVEFNGRVAEDEACGMFVSGGCEELRSEEGFRGIKVLDLLFKATPGSGDDDPSSVNVESLKCYQIKAIIPADNNQPNKSTYCRY</sequence>
<organism evidence="1 2">
    <name type="scientific">Rhabditophanes sp. KR3021</name>
    <dbReference type="NCBI Taxonomy" id="114890"/>
    <lineage>
        <taxon>Eukaryota</taxon>
        <taxon>Metazoa</taxon>
        <taxon>Ecdysozoa</taxon>
        <taxon>Nematoda</taxon>
        <taxon>Chromadorea</taxon>
        <taxon>Rhabditida</taxon>
        <taxon>Tylenchina</taxon>
        <taxon>Panagrolaimomorpha</taxon>
        <taxon>Strongyloidoidea</taxon>
        <taxon>Alloionematidae</taxon>
        <taxon>Rhabditophanes</taxon>
    </lineage>
</organism>
<name>A0AC35UIM8_9BILA</name>
<protein>
    <submittedName>
        <fullName evidence="2">Uncharacterized protein</fullName>
    </submittedName>
</protein>
<evidence type="ECO:0000313" key="2">
    <source>
        <dbReference type="WBParaSite" id="RSKR_0001158000.1"/>
    </source>
</evidence>